<dbReference type="InterPro" id="IPR041881">
    <property type="entry name" value="PqqD_sf"/>
</dbReference>
<name>A0A7W7Z8W4_9BACT</name>
<evidence type="ECO:0000313" key="1">
    <source>
        <dbReference type="EMBL" id="MBB5055465.1"/>
    </source>
</evidence>
<dbReference type="InterPro" id="IPR008792">
    <property type="entry name" value="PQQD"/>
</dbReference>
<evidence type="ECO:0008006" key="3">
    <source>
        <dbReference type="Google" id="ProtNLM"/>
    </source>
</evidence>
<organism evidence="1 2">
    <name type="scientific">Granulicella aggregans</name>
    <dbReference type="NCBI Taxonomy" id="474949"/>
    <lineage>
        <taxon>Bacteria</taxon>
        <taxon>Pseudomonadati</taxon>
        <taxon>Acidobacteriota</taxon>
        <taxon>Terriglobia</taxon>
        <taxon>Terriglobales</taxon>
        <taxon>Acidobacteriaceae</taxon>
        <taxon>Granulicella</taxon>
    </lineage>
</organism>
<proteinExistence type="predicted"/>
<dbReference type="EMBL" id="JACHIP010000001">
    <property type="protein sequence ID" value="MBB5055465.1"/>
    <property type="molecule type" value="Genomic_DNA"/>
</dbReference>
<accession>A0A7W7Z8W4</accession>
<dbReference type="RefSeq" id="WP_184213171.1">
    <property type="nucleotide sequence ID" value="NZ_JACHIP010000001.1"/>
</dbReference>
<dbReference type="Gene3D" id="1.10.10.1150">
    <property type="entry name" value="Coenzyme PQQ synthesis protein D (PqqD)"/>
    <property type="match status" value="1"/>
</dbReference>
<gene>
    <name evidence="1" type="ORF">HDF16_000134</name>
</gene>
<sequence>MNDNSHLRTIANQDGAAVLDTQLGSIATFNSTGAYVWQGLERGDSLESIIDSLSRDTGEPLEVVARDVAGFVAALRAQRLLSH</sequence>
<comment type="caution">
    <text evidence="1">The sequence shown here is derived from an EMBL/GenBank/DDBJ whole genome shotgun (WGS) entry which is preliminary data.</text>
</comment>
<dbReference type="AlphaFoldDB" id="A0A7W7Z8W4"/>
<evidence type="ECO:0000313" key="2">
    <source>
        <dbReference type="Proteomes" id="UP000540989"/>
    </source>
</evidence>
<protein>
    <recommendedName>
        <fullName evidence="3">Coenzyme PQQ synthesis protein D (PqqD)</fullName>
    </recommendedName>
</protein>
<reference evidence="1 2" key="1">
    <citation type="submission" date="2020-08" db="EMBL/GenBank/DDBJ databases">
        <title>Genomic Encyclopedia of Type Strains, Phase IV (KMG-V): Genome sequencing to study the core and pangenomes of soil and plant-associated prokaryotes.</title>
        <authorList>
            <person name="Whitman W."/>
        </authorList>
    </citation>
    <scope>NUCLEOTIDE SEQUENCE [LARGE SCALE GENOMIC DNA]</scope>
    <source>
        <strain evidence="1 2">M8UP14</strain>
    </source>
</reference>
<keyword evidence="2" id="KW-1185">Reference proteome</keyword>
<dbReference type="Proteomes" id="UP000540989">
    <property type="component" value="Unassembled WGS sequence"/>
</dbReference>
<dbReference type="Pfam" id="PF05402">
    <property type="entry name" value="PqqD"/>
    <property type="match status" value="1"/>
</dbReference>